<evidence type="ECO:0000313" key="2">
    <source>
        <dbReference type="EMBL" id="KAB7057542.1"/>
    </source>
</evidence>
<organism evidence="7 9">
    <name type="scientific">Bifidobacterium longum</name>
    <dbReference type="NCBI Taxonomy" id="216816"/>
    <lineage>
        <taxon>Bacteria</taxon>
        <taxon>Bacillati</taxon>
        <taxon>Actinomycetota</taxon>
        <taxon>Actinomycetes</taxon>
        <taxon>Bifidobacteriales</taxon>
        <taxon>Bifidobacteriaceae</taxon>
        <taxon>Bifidobacterium</taxon>
    </lineage>
</organism>
<dbReference type="Proteomes" id="UP000432196">
    <property type="component" value="Unassembled WGS sequence"/>
</dbReference>
<dbReference type="EMBL" id="WDUB01000012">
    <property type="protein sequence ID" value="KAB7202781.1"/>
    <property type="molecule type" value="Genomic_DNA"/>
</dbReference>
<evidence type="ECO:0000313" key="13">
    <source>
        <dbReference type="Proteomes" id="UP000476628"/>
    </source>
</evidence>
<protein>
    <submittedName>
        <fullName evidence="7">Uncharacterized protein</fullName>
    </submittedName>
</protein>
<evidence type="ECO:0000313" key="4">
    <source>
        <dbReference type="EMBL" id="KAB7133956.1"/>
    </source>
</evidence>
<dbReference type="EMBL" id="WDVF01000016">
    <property type="protein sequence ID" value="KAB7133956.1"/>
    <property type="molecule type" value="Genomic_DNA"/>
</dbReference>
<dbReference type="Proteomes" id="UP000451234">
    <property type="component" value="Unassembled WGS sequence"/>
</dbReference>
<evidence type="ECO:0000313" key="5">
    <source>
        <dbReference type="EMBL" id="KAB7202781.1"/>
    </source>
</evidence>
<comment type="caution">
    <text evidence="7">The sequence shown here is derived from an EMBL/GenBank/DDBJ whole genome shotgun (WGS) entry which is preliminary data.</text>
</comment>
<dbReference type="Proteomes" id="UP000467387">
    <property type="component" value="Unassembled WGS sequence"/>
</dbReference>
<dbReference type="EMBL" id="WEAY01000016">
    <property type="protein sequence ID" value="KAB6837101.1"/>
    <property type="molecule type" value="Genomic_DNA"/>
</dbReference>
<evidence type="ECO:0000313" key="1">
    <source>
        <dbReference type="EMBL" id="KAB6837101.1"/>
    </source>
</evidence>
<evidence type="ECO:0000313" key="6">
    <source>
        <dbReference type="EMBL" id="KAB7235028.1"/>
    </source>
</evidence>
<evidence type="ECO:0000313" key="12">
    <source>
        <dbReference type="Proteomes" id="UP000467387"/>
    </source>
</evidence>
<evidence type="ECO:0000313" key="14">
    <source>
        <dbReference type="Proteomes" id="UP000478746"/>
    </source>
</evidence>
<reference evidence="8 9" key="1">
    <citation type="journal article" date="2019" name="Nat. Med.">
        <title>A library of human gut bacterial isolates paired with longitudinal multiomics data enables mechanistic microbiome research.</title>
        <authorList>
            <person name="Poyet M."/>
            <person name="Groussin M."/>
            <person name="Gibbons S.M."/>
            <person name="Avila-Pacheco J."/>
            <person name="Jiang X."/>
            <person name="Kearney S.M."/>
            <person name="Perrotta A.R."/>
            <person name="Berdy B."/>
            <person name="Zhao S."/>
            <person name="Lieberman T.D."/>
            <person name="Swanson P.K."/>
            <person name="Smith M."/>
            <person name="Roesemann S."/>
            <person name="Alexander J.E."/>
            <person name="Rich S.A."/>
            <person name="Livny J."/>
            <person name="Vlamakis H."/>
            <person name="Clish C."/>
            <person name="Bullock K."/>
            <person name="Deik A."/>
            <person name="Scott J."/>
            <person name="Pierce K.A."/>
            <person name="Xavier R.J."/>
            <person name="Alm E.J."/>
        </authorList>
    </citation>
    <scope>NUCLEOTIDE SEQUENCE [LARGE SCALE GENOMIC DNA]</scope>
    <source>
        <strain evidence="6 10">BIOML-A118</strain>
        <strain evidence="5 13">BIOML-A136</strain>
        <strain evidence="4 11">BIOML-A166</strain>
        <strain evidence="3 8">BIOML-A201</strain>
        <strain evidence="2 12">BIOML-A210</strain>
        <strain evidence="1 14">BIOML-A320</strain>
        <strain evidence="7 9">BIOML-A75</strain>
    </source>
</reference>
<dbReference type="EMBL" id="WDWU01000004">
    <property type="protein sequence ID" value="KAB7057542.1"/>
    <property type="molecule type" value="Genomic_DNA"/>
</dbReference>
<dbReference type="EMBL" id="WDWL01000004">
    <property type="protein sequence ID" value="KAB7073868.1"/>
    <property type="molecule type" value="Genomic_DNA"/>
</dbReference>
<dbReference type="Proteomes" id="UP000460333">
    <property type="component" value="Unassembled WGS sequence"/>
</dbReference>
<gene>
    <name evidence="7" type="ORF">GBB65_06810</name>
    <name evidence="6" type="ORF">GBC43_07930</name>
    <name evidence="5" type="ORF">GBC45_07960</name>
    <name evidence="4" type="ORF">GBC97_08550</name>
    <name evidence="3" type="ORF">GBI83_03495</name>
    <name evidence="2" type="ORF">GBI87_03240</name>
    <name evidence="1" type="ORF">GBK08_08660</name>
</gene>
<dbReference type="AlphaFoldDB" id="A0A133L6A5"/>
<dbReference type="EMBL" id="WDRV01000007">
    <property type="protein sequence ID" value="KAB7322615.1"/>
    <property type="molecule type" value="Genomic_DNA"/>
</dbReference>
<evidence type="ECO:0000313" key="9">
    <source>
        <dbReference type="Proteomes" id="UP000451234"/>
    </source>
</evidence>
<evidence type="ECO:0000313" key="3">
    <source>
        <dbReference type="EMBL" id="KAB7073868.1"/>
    </source>
</evidence>
<accession>A0A133L6A5</accession>
<evidence type="ECO:0000313" key="11">
    <source>
        <dbReference type="Proteomes" id="UP000461165"/>
    </source>
</evidence>
<evidence type="ECO:0000313" key="10">
    <source>
        <dbReference type="Proteomes" id="UP000460333"/>
    </source>
</evidence>
<evidence type="ECO:0000313" key="8">
    <source>
        <dbReference type="Proteomes" id="UP000432196"/>
    </source>
</evidence>
<dbReference type="Proteomes" id="UP000461165">
    <property type="component" value="Unassembled WGS sequence"/>
</dbReference>
<dbReference type="Proteomes" id="UP000478746">
    <property type="component" value="Unassembled WGS sequence"/>
</dbReference>
<dbReference type="Proteomes" id="UP000476628">
    <property type="component" value="Unassembled WGS sequence"/>
</dbReference>
<sequence>MYRYIFFHRNDIKQAHVTLGASSPKRSIFSDSGAQPPFAKTRCCEYRYNHWKHYGHCPMPITGET</sequence>
<evidence type="ECO:0000313" key="7">
    <source>
        <dbReference type="EMBL" id="KAB7322615.1"/>
    </source>
</evidence>
<proteinExistence type="predicted"/>
<name>A0A133L6A5_BIFLN</name>
<dbReference type="EMBL" id="WDTJ01000011">
    <property type="protein sequence ID" value="KAB7235028.1"/>
    <property type="molecule type" value="Genomic_DNA"/>
</dbReference>